<feature type="domain" description="Tc1-like transposase DDE" evidence="2">
    <location>
        <begin position="60"/>
        <end position="206"/>
    </location>
</feature>
<reference evidence="3" key="2">
    <citation type="submission" date="2025-09" db="UniProtKB">
        <authorList>
            <consortium name="Ensembl"/>
        </authorList>
    </citation>
    <scope>IDENTIFICATION</scope>
</reference>
<proteinExistence type="predicted"/>
<dbReference type="Pfam" id="PF01498">
    <property type="entry name" value="HTH_Tnp_Tc3_2"/>
    <property type="match status" value="1"/>
</dbReference>
<dbReference type="InterPro" id="IPR002492">
    <property type="entry name" value="Transposase_Tc1-like"/>
</dbReference>
<dbReference type="Ensembl" id="ENSSTUT00000092638.1">
    <property type="protein sequence ID" value="ENSSTUP00000087028.1"/>
    <property type="gene ID" value="ENSSTUG00000038338.1"/>
</dbReference>
<dbReference type="PANTHER" id="PTHR23022">
    <property type="entry name" value="TRANSPOSABLE ELEMENT-RELATED"/>
    <property type="match status" value="1"/>
</dbReference>
<reference evidence="3" key="1">
    <citation type="submission" date="2025-08" db="UniProtKB">
        <authorList>
            <consortium name="Ensembl"/>
        </authorList>
    </citation>
    <scope>IDENTIFICATION</scope>
</reference>
<accession>A0A674CUB7</accession>
<dbReference type="GeneTree" id="ENSGT01150000286979"/>
<dbReference type="InterPro" id="IPR052338">
    <property type="entry name" value="Transposase_5"/>
</dbReference>
<dbReference type="Pfam" id="PF13358">
    <property type="entry name" value="DDE_3"/>
    <property type="match status" value="1"/>
</dbReference>
<evidence type="ECO:0000259" key="2">
    <source>
        <dbReference type="Pfam" id="PF13358"/>
    </source>
</evidence>
<dbReference type="PANTHER" id="PTHR23022:SF135">
    <property type="entry name" value="SI:DKEY-77F5.3"/>
    <property type="match status" value="1"/>
</dbReference>
<evidence type="ECO:0000313" key="4">
    <source>
        <dbReference type="Proteomes" id="UP000472277"/>
    </source>
</evidence>
<dbReference type="InParanoid" id="A0A674CUB7"/>
<organism evidence="3 4">
    <name type="scientific">Salmo trutta</name>
    <name type="common">Brown trout</name>
    <dbReference type="NCBI Taxonomy" id="8032"/>
    <lineage>
        <taxon>Eukaryota</taxon>
        <taxon>Metazoa</taxon>
        <taxon>Chordata</taxon>
        <taxon>Craniata</taxon>
        <taxon>Vertebrata</taxon>
        <taxon>Euteleostomi</taxon>
        <taxon>Actinopterygii</taxon>
        <taxon>Neopterygii</taxon>
        <taxon>Teleostei</taxon>
        <taxon>Protacanthopterygii</taxon>
        <taxon>Salmoniformes</taxon>
        <taxon>Salmonidae</taxon>
        <taxon>Salmoninae</taxon>
        <taxon>Salmo</taxon>
    </lineage>
</organism>
<dbReference type="InterPro" id="IPR036397">
    <property type="entry name" value="RNaseH_sf"/>
</dbReference>
<dbReference type="GO" id="GO:0006313">
    <property type="term" value="P:DNA transposition"/>
    <property type="evidence" value="ECO:0007669"/>
    <property type="project" value="InterPro"/>
</dbReference>
<dbReference type="GO" id="GO:0003677">
    <property type="term" value="F:DNA binding"/>
    <property type="evidence" value="ECO:0007669"/>
    <property type="project" value="InterPro"/>
</dbReference>
<dbReference type="Gene3D" id="3.30.420.10">
    <property type="entry name" value="Ribonuclease H-like superfamily/Ribonuclease H"/>
    <property type="match status" value="1"/>
</dbReference>
<feature type="domain" description="Transposase Tc1-like" evidence="1">
    <location>
        <begin position="3"/>
        <end position="49"/>
    </location>
</feature>
<dbReference type="AlphaFoldDB" id="A0A674CUB7"/>
<keyword evidence="4" id="KW-1185">Reference proteome</keyword>
<evidence type="ECO:0008006" key="5">
    <source>
        <dbReference type="Google" id="ProtNLM"/>
    </source>
</evidence>
<dbReference type="GO" id="GO:0015074">
    <property type="term" value="P:DNA integration"/>
    <property type="evidence" value="ECO:0007669"/>
    <property type="project" value="InterPro"/>
</dbReference>
<evidence type="ECO:0000259" key="1">
    <source>
        <dbReference type="Pfam" id="PF01498"/>
    </source>
</evidence>
<protein>
    <recommendedName>
        <fullName evidence="5">Tc1-like transposase DDE domain-containing protein</fullName>
    </recommendedName>
</protein>
<sequence>MLEETGTKVSTSTVKRVLYQHNLKGRSARKKPLLQNRHKKARLRFPTAHGDKDRTLSRNVLWSDETKIELFGHNDHCYVWRKKGDACKPKNTIPTVKHGGGSIMLWGCFAAGGTGALHKIDGITRKENYVDILKQHLKTSVRKLKLGHKWVFQMDNDPKHTSKVLAKLKDNKVKVLEWPSQSPDLNPIENLWAELKQRVRARRPINLIQLHQLCQEEWAKIHPTYCGKLVEGYPERLTQVKQFKGNATKY</sequence>
<dbReference type="InterPro" id="IPR038717">
    <property type="entry name" value="Tc1-like_DDE_dom"/>
</dbReference>
<dbReference type="Proteomes" id="UP000472277">
    <property type="component" value="Chromosome 31"/>
</dbReference>
<evidence type="ECO:0000313" key="3">
    <source>
        <dbReference type="Ensembl" id="ENSSTUP00000087028.1"/>
    </source>
</evidence>
<name>A0A674CUB7_SALTR</name>